<evidence type="ECO:0000313" key="2">
    <source>
        <dbReference type="EMBL" id="KAF3449848.1"/>
    </source>
</evidence>
<sequence>MPSGAKKRKAAKKKKEKEANTNPSTNYPEGNDDAKSQDDKGSDGGEVGSPAHQDHHDNHQPFNEGSEELGERDPSSVRTIVVEDTSMEEVVSGVENLQEVGSKDDGVVTIERDLKIEDDSESKISTSSSSSSSDDEYRTVAKKCNKEANHSVSEATSYHDLVKPVDPSSAEVTKNKEIAPAGKTSDAIAEMSPAFDSVKPVVPVSEETINVLESAPIENSVVSNVIKMEKDDEKLFSGAPVTDMEFSAEKVEDKVLLEDNGKASSGVLESASKGIDNELMPPSGGPVAQTSNGTKHIKDPEIPEYSENQDPVDEFRYAFQGQDCKEVESGRQKEMKLDGLRCYLKDSFCKGDEMHQFADE</sequence>
<accession>A0A8K0HDJ8</accession>
<protein>
    <submittedName>
        <fullName evidence="2">Uncharacterized protein</fullName>
    </submittedName>
</protein>
<dbReference type="AlphaFoldDB" id="A0A8K0HDJ8"/>
<name>A0A8K0HDJ8_9ROSA</name>
<dbReference type="Proteomes" id="UP000796880">
    <property type="component" value="Unassembled WGS sequence"/>
</dbReference>
<keyword evidence="3" id="KW-1185">Reference proteome</keyword>
<feature type="region of interest" description="Disordered" evidence="1">
    <location>
        <begin position="1"/>
        <end position="185"/>
    </location>
</feature>
<feature type="compositionally biased region" description="Basic and acidic residues" evidence="1">
    <location>
        <begin position="135"/>
        <end position="149"/>
    </location>
</feature>
<dbReference type="OrthoDB" id="1930727at2759"/>
<feature type="compositionally biased region" description="Basic and acidic residues" evidence="1">
    <location>
        <begin position="101"/>
        <end position="117"/>
    </location>
</feature>
<evidence type="ECO:0000256" key="1">
    <source>
        <dbReference type="SAM" id="MobiDB-lite"/>
    </source>
</evidence>
<gene>
    <name evidence="2" type="ORF">FNV43_RR05927</name>
</gene>
<evidence type="ECO:0000313" key="3">
    <source>
        <dbReference type="Proteomes" id="UP000796880"/>
    </source>
</evidence>
<dbReference type="PANTHER" id="PTHR37187">
    <property type="entry name" value="EXPRESSED PROTEIN"/>
    <property type="match status" value="1"/>
</dbReference>
<proteinExistence type="predicted"/>
<feature type="region of interest" description="Disordered" evidence="1">
    <location>
        <begin position="272"/>
        <end position="308"/>
    </location>
</feature>
<feature type="compositionally biased region" description="Basic and acidic residues" evidence="1">
    <location>
        <begin position="32"/>
        <end position="43"/>
    </location>
</feature>
<reference evidence="2" key="1">
    <citation type="submission" date="2020-03" db="EMBL/GenBank/DDBJ databases">
        <title>A high-quality chromosome-level genome assembly of a woody plant with both climbing and erect habits, Rhamnella rubrinervis.</title>
        <authorList>
            <person name="Lu Z."/>
            <person name="Yang Y."/>
            <person name="Zhu X."/>
            <person name="Sun Y."/>
        </authorList>
    </citation>
    <scope>NUCLEOTIDE SEQUENCE</scope>
    <source>
        <strain evidence="2">BYM</strain>
        <tissue evidence="2">Leaf</tissue>
    </source>
</reference>
<feature type="compositionally biased region" description="Low complexity" evidence="1">
    <location>
        <begin position="123"/>
        <end position="132"/>
    </location>
</feature>
<organism evidence="2 3">
    <name type="scientific">Rhamnella rubrinervis</name>
    <dbReference type="NCBI Taxonomy" id="2594499"/>
    <lineage>
        <taxon>Eukaryota</taxon>
        <taxon>Viridiplantae</taxon>
        <taxon>Streptophyta</taxon>
        <taxon>Embryophyta</taxon>
        <taxon>Tracheophyta</taxon>
        <taxon>Spermatophyta</taxon>
        <taxon>Magnoliopsida</taxon>
        <taxon>eudicotyledons</taxon>
        <taxon>Gunneridae</taxon>
        <taxon>Pentapetalae</taxon>
        <taxon>rosids</taxon>
        <taxon>fabids</taxon>
        <taxon>Rosales</taxon>
        <taxon>Rhamnaceae</taxon>
        <taxon>rhamnoid group</taxon>
        <taxon>Rhamneae</taxon>
        <taxon>Rhamnella</taxon>
    </lineage>
</organism>
<dbReference type="PANTHER" id="PTHR37187:SF19">
    <property type="entry name" value="(RAPE) HYPOTHETICAL PROTEIN"/>
    <property type="match status" value="1"/>
</dbReference>
<feature type="compositionally biased region" description="Basic residues" evidence="1">
    <location>
        <begin position="1"/>
        <end position="15"/>
    </location>
</feature>
<dbReference type="EMBL" id="VOIH02000003">
    <property type="protein sequence ID" value="KAF3449848.1"/>
    <property type="molecule type" value="Genomic_DNA"/>
</dbReference>
<comment type="caution">
    <text evidence="2">The sequence shown here is derived from an EMBL/GenBank/DDBJ whole genome shotgun (WGS) entry which is preliminary data.</text>
</comment>